<organism evidence="1">
    <name type="scientific">Hellea balneolensis</name>
    <dbReference type="NCBI Taxonomy" id="287478"/>
    <lineage>
        <taxon>Bacteria</taxon>
        <taxon>Pseudomonadati</taxon>
        <taxon>Pseudomonadota</taxon>
        <taxon>Alphaproteobacteria</taxon>
        <taxon>Maricaulales</taxon>
        <taxon>Robiginitomaculaceae</taxon>
        <taxon>Hellea</taxon>
    </lineage>
</organism>
<proteinExistence type="predicted"/>
<protein>
    <submittedName>
        <fullName evidence="1">Uncharacterized protein</fullName>
    </submittedName>
</protein>
<gene>
    <name evidence="1" type="ORF">ENK01_00520</name>
</gene>
<accession>A0A7V5U0Y7</accession>
<evidence type="ECO:0000313" key="1">
    <source>
        <dbReference type="EMBL" id="HHI88410.1"/>
    </source>
</evidence>
<dbReference type="EMBL" id="DROP01000035">
    <property type="protein sequence ID" value="HHI88410.1"/>
    <property type="molecule type" value="Genomic_DNA"/>
</dbReference>
<comment type="caution">
    <text evidence="1">The sequence shown here is derived from an EMBL/GenBank/DDBJ whole genome shotgun (WGS) entry which is preliminary data.</text>
</comment>
<sequence>MSGWKHNLQLLDLEAEARIEITCRTCGYVCHARAGRLLADERNAFLYLDELEARLRCRARGCHGHVRIALSAETETEGFQGGLS</sequence>
<reference evidence="1" key="1">
    <citation type="journal article" date="2020" name="mSystems">
        <title>Genome- and Community-Level Interaction Insights into Carbon Utilization and Element Cycling Functions of Hydrothermarchaeota in Hydrothermal Sediment.</title>
        <authorList>
            <person name="Zhou Z."/>
            <person name="Liu Y."/>
            <person name="Xu W."/>
            <person name="Pan J."/>
            <person name="Luo Z.H."/>
            <person name="Li M."/>
        </authorList>
    </citation>
    <scope>NUCLEOTIDE SEQUENCE [LARGE SCALE GENOMIC DNA]</scope>
    <source>
        <strain evidence="1">HyVt-538</strain>
    </source>
</reference>
<name>A0A7V5U0Y7_9PROT</name>
<dbReference type="AlphaFoldDB" id="A0A7V5U0Y7"/>
<dbReference type="Proteomes" id="UP000885806">
    <property type="component" value="Unassembled WGS sequence"/>
</dbReference>